<dbReference type="Pfam" id="PF01053">
    <property type="entry name" value="Cys_Met_Meta_PP"/>
    <property type="match status" value="1"/>
</dbReference>
<dbReference type="AlphaFoldDB" id="A0A9X9C1S4"/>
<evidence type="ECO:0000256" key="1">
    <source>
        <dbReference type="ARBA" id="ARBA00001933"/>
    </source>
</evidence>
<dbReference type="GO" id="GO:0030170">
    <property type="term" value="F:pyridoxal phosphate binding"/>
    <property type="evidence" value="ECO:0007669"/>
    <property type="project" value="InterPro"/>
</dbReference>
<dbReference type="InterPro" id="IPR015422">
    <property type="entry name" value="PyrdxlP-dep_Trfase_small"/>
</dbReference>
<evidence type="ECO:0000313" key="5">
    <source>
        <dbReference type="Proteomes" id="UP000321307"/>
    </source>
</evidence>
<keyword evidence="4" id="KW-0808">Transferase</keyword>
<name>A0A9X9C1S4_9GAMM</name>
<dbReference type="InterPro" id="IPR015421">
    <property type="entry name" value="PyrdxlP-dep_Trfase_major"/>
</dbReference>
<dbReference type="InterPro" id="IPR015424">
    <property type="entry name" value="PyrdxlP-dep_Trfase"/>
</dbReference>
<accession>A0A9X9C1S4</accession>
<dbReference type="Gene3D" id="3.40.640.10">
    <property type="entry name" value="Type I PLP-dependent aspartate aminotransferase-like (Major domain)"/>
    <property type="match status" value="1"/>
</dbReference>
<dbReference type="EMBL" id="VOUP01000006">
    <property type="protein sequence ID" value="TXE29292.1"/>
    <property type="molecule type" value="Genomic_DNA"/>
</dbReference>
<dbReference type="GO" id="GO:0019346">
    <property type="term" value="P:transsulfuration"/>
    <property type="evidence" value="ECO:0007669"/>
    <property type="project" value="InterPro"/>
</dbReference>
<protein>
    <submittedName>
        <fullName evidence="4">PLP-dependent transferase</fullName>
    </submittedName>
</protein>
<comment type="caution">
    <text evidence="4">The sequence shown here is derived from an EMBL/GenBank/DDBJ whole genome shotgun (WGS) entry which is preliminary data.</text>
</comment>
<dbReference type="GO" id="GO:0005737">
    <property type="term" value="C:cytoplasm"/>
    <property type="evidence" value="ECO:0007669"/>
    <property type="project" value="TreeGrafter"/>
</dbReference>
<sequence>MLAKETLAVHSGTIIDEMHGGILSPLFSASSHKHLDMTEDVYPRHGNLPNQRAVAEKMCALESGGEAALVFSSGMAAFATAMLSHLKAGDHIVLQNGVYSGALKFVQNHFAKLGITYSVSESCEVESIIALVHSNTRMIYIETPTNPLLKILNIELLTRFAKSRGVFTIIDNTVATPINQNPLEYGVDLVLHSATKFLGGHGDVSGGVAVGSEESIAAMAEYMNDFGGCLNAQSCHLLERSLRTLAIRMNAINRNAMELASRLNEHPNVTNVFYPGLPSHHNHSVAREQMRGFGGMVSFEIAPRFDATSFQKKLNLIVPSNSLGDLETTLNSPYQASSSFRSLSEQEQKKSGITRQLIRMSVGIEDVNDLYEDLHQALK</sequence>
<dbReference type="RefSeq" id="WP_033645136.1">
    <property type="nucleotide sequence ID" value="NZ_CP060276.1"/>
</dbReference>
<reference evidence="4 5" key="1">
    <citation type="submission" date="2019-07" db="EMBL/GenBank/DDBJ databases">
        <title>Serratia strains were isolated from fresh produce.</title>
        <authorList>
            <person name="Cho G.-S."/>
            <person name="Stein M."/>
            <person name="Lee W."/>
            <person name="Suh S.H."/>
            <person name="Franz C.M.A.P."/>
        </authorList>
    </citation>
    <scope>NUCLEOTIDE SEQUENCE [LARGE SCALE GENOMIC DNA]</scope>
    <source>
        <strain evidence="4 5">S17</strain>
    </source>
</reference>
<dbReference type="PROSITE" id="PS00868">
    <property type="entry name" value="CYS_MET_METAB_PP"/>
    <property type="match status" value="1"/>
</dbReference>
<dbReference type="Proteomes" id="UP000321307">
    <property type="component" value="Unassembled WGS sequence"/>
</dbReference>
<dbReference type="PANTHER" id="PTHR11808">
    <property type="entry name" value="TRANS-SULFURATION ENZYME FAMILY MEMBER"/>
    <property type="match status" value="1"/>
</dbReference>
<evidence type="ECO:0000256" key="2">
    <source>
        <dbReference type="ARBA" id="ARBA00022898"/>
    </source>
</evidence>
<dbReference type="FunFam" id="3.40.640.10:FF:000046">
    <property type="entry name" value="Cystathionine gamma-lyase"/>
    <property type="match status" value="1"/>
</dbReference>
<dbReference type="SUPFAM" id="SSF53383">
    <property type="entry name" value="PLP-dependent transferases"/>
    <property type="match status" value="1"/>
</dbReference>
<comment type="similarity">
    <text evidence="3">Belongs to the trans-sulfuration enzymes family.</text>
</comment>
<dbReference type="Gene3D" id="3.90.1150.10">
    <property type="entry name" value="Aspartate Aminotransferase, domain 1"/>
    <property type="match status" value="1"/>
</dbReference>
<organism evidence="4 5">
    <name type="scientific">Serratia ureilytica</name>
    <dbReference type="NCBI Taxonomy" id="300181"/>
    <lineage>
        <taxon>Bacteria</taxon>
        <taxon>Pseudomonadati</taxon>
        <taxon>Pseudomonadota</taxon>
        <taxon>Gammaproteobacteria</taxon>
        <taxon>Enterobacterales</taxon>
        <taxon>Yersiniaceae</taxon>
        <taxon>Serratia</taxon>
    </lineage>
</organism>
<keyword evidence="2 3" id="KW-0663">Pyridoxal phosphate</keyword>
<dbReference type="InterPro" id="IPR000277">
    <property type="entry name" value="Cys/Met-Metab_PyrdxlP-dep_enz"/>
</dbReference>
<dbReference type="CDD" id="cd00614">
    <property type="entry name" value="CGS_like"/>
    <property type="match status" value="1"/>
</dbReference>
<dbReference type="GO" id="GO:0016846">
    <property type="term" value="F:carbon-sulfur lyase activity"/>
    <property type="evidence" value="ECO:0007669"/>
    <property type="project" value="TreeGrafter"/>
</dbReference>
<dbReference type="PIRSF" id="PIRSF001434">
    <property type="entry name" value="CGS"/>
    <property type="match status" value="1"/>
</dbReference>
<dbReference type="InterPro" id="IPR054542">
    <property type="entry name" value="Cys_met_metab_PP"/>
</dbReference>
<dbReference type="PANTHER" id="PTHR11808:SF80">
    <property type="entry name" value="CYSTATHIONINE GAMMA-LYASE"/>
    <property type="match status" value="1"/>
</dbReference>
<gene>
    <name evidence="4" type="ORF">FOT63_13360</name>
</gene>
<proteinExistence type="inferred from homology"/>
<evidence type="ECO:0000313" key="4">
    <source>
        <dbReference type="EMBL" id="TXE29292.1"/>
    </source>
</evidence>
<dbReference type="GO" id="GO:0016740">
    <property type="term" value="F:transferase activity"/>
    <property type="evidence" value="ECO:0007669"/>
    <property type="project" value="UniProtKB-KW"/>
</dbReference>
<evidence type="ECO:0000256" key="3">
    <source>
        <dbReference type="RuleBase" id="RU362118"/>
    </source>
</evidence>
<comment type="cofactor">
    <cofactor evidence="1 3">
        <name>pyridoxal 5'-phosphate</name>
        <dbReference type="ChEBI" id="CHEBI:597326"/>
    </cofactor>
</comment>